<evidence type="ECO:0000313" key="4">
    <source>
        <dbReference type="Proteomes" id="UP000618382"/>
    </source>
</evidence>
<feature type="transmembrane region" description="Helical" evidence="1">
    <location>
        <begin position="20"/>
        <end position="47"/>
    </location>
</feature>
<sequence>MGVPLSASCYRRPGRVTGMLVALTGVGLSAAAGLNAYVPFLLVALLARLTDVVVLPDPLVWMESWWAIGVGTVLLVTDVVLDKVPAVDSVNDAVQTLLRPATGGVVFAATSAAERVEGSTQVTGFVAEHPWVPFVAGGAVALAVHAVKATTRPVVNAATGGLGAPVVSTIEDGAAVGLSLAAVFVPVLVAVLLVAVVAGAVLVRRRARRRRPPGAAPG</sequence>
<accession>A0ABQ4D882</accession>
<gene>
    <name evidence="3" type="ORF">Col01nite_07970</name>
</gene>
<feature type="transmembrane region" description="Helical" evidence="1">
    <location>
        <begin position="59"/>
        <end position="81"/>
    </location>
</feature>
<keyword evidence="1" id="KW-0472">Membrane</keyword>
<protein>
    <recommendedName>
        <fullName evidence="2">DUF4126 domain-containing protein</fullName>
    </recommendedName>
</protein>
<comment type="caution">
    <text evidence="3">The sequence shown here is derived from an EMBL/GenBank/DDBJ whole genome shotgun (WGS) entry which is preliminary data.</text>
</comment>
<keyword evidence="1" id="KW-1133">Transmembrane helix</keyword>
<dbReference type="Pfam" id="PF13548">
    <property type="entry name" value="DUF4126"/>
    <property type="match status" value="1"/>
</dbReference>
<name>A0ABQ4D882_9CELL</name>
<feature type="domain" description="DUF4126" evidence="2">
    <location>
        <begin position="23"/>
        <end position="205"/>
    </location>
</feature>
<keyword evidence="4" id="KW-1185">Reference proteome</keyword>
<evidence type="ECO:0000313" key="3">
    <source>
        <dbReference type="EMBL" id="GIG31638.1"/>
    </source>
</evidence>
<evidence type="ECO:0000259" key="2">
    <source>
        <dbReference type="Pfam" id="PF13548"/>
    </source>
</evidence>
<dbReference type="EMBL" id="BONN01000002">
    <property type="protein sequence ID" value="GIG31638.1"/>
    <property type="molecule type" value="Genomic_DNA"/>
</dbReference>
<organism evidence="3 4">
    <name type="scientific">Cellulomonas oligotrophica</name>
    <dbReference type="NCBI Taxonomy" id="931536"/>
    <lineage>
        <taxon>Bacteria</taxon>
        <taxon>Bacillati</taxon>
        <taxon>Actinomycetota</taxon>
        <taxon>Actinomycetes</taxon>
        <taxon>Micrococcales</taxon>
        <taxon>Cellulomonadaceae</taxon>
        <taxon>Cellulomonas</taxon>
    </lineage>
</organism>
<keyword evidence="1" id="KW-0812">Transmembrane</keyword>
<evidence type="ECO:0000256" key="1">
    <source>
        <dbReference type="SAM" id="Phobius"/>
    </source>
</evidence>
<dbReference type="InterPro" id="IPR025196">
    <property type="entry name" value="DUF4126"/>
</dbReference>
<dbReference type="Proteomes" id="UP000618382">
    <property type="component" value="Unassembled WGS sequence"/>
</dbReference>
<feature type="transmembrane region" description="Helical" evidence="1">
    <location>
        <begin position="178"/>
        <end position="203"/>
    </location>
</feature>
<proteinExistence type="predicted"/>
<reference evidence="3 4" key="1">
    <citation type="submission" date="2021-01" db="EMBL/GenBank/DDBJ databases">
        <title>Whole genome shotgun sequence of Cellulomonas oligotrophica NBRC 109435.</title>
        <authorList>
            <person name="Komaki H."/>
            <person name="Tamura T."/>
        </authorList>
    </citation>
    <scope>NUCLEOTIDE SEQUENCE [LARGE SCALE GENOMIC DNA]</scope>
    <source>
        <strain evidence="3 4">NBRC 109435</strain>
    </source>
</reference>